<protein>
    <submittedName>
        <fullName evidence="5">PAS domain S-box protein</fullName>
    </submittedName>
</protein>
<dbReference type="InterPro" id="IPR035919">
    <property type="entry name" value="EAL_sf"/>
</dbReference>
<feature type="domain" description="EAL" evidence="3">
    <location>
        <begin position="801"/>
        <end position="1054"/>
    </location>
</feature>
<dbReference type="InterPro" id="IPR013655">
    <property type="entry name" value="PAS_fold_3"/>
</dbReference>
<dbReference type="CDD" id="cd00130">
    <property type="entry name" value="PAS"/>
    <property type="match status" value="5"/>
</dbReference>
<feature type="domain" description="PAS" evidence="1">
    <location>
        <begin position="507"/>
        <end position="560"/>
    </location>
</feature>
<name>A0ABX0YAJ6_9ACTN</name>
<dbReference type="SUPFAM" id="SSF55073">
    <property type="entry name" value="Nucleotide cyclase"/>
    <property type="match status" value="1"/>
</dbReference>
<reference evidence="5 6" key="1">
    <citation type="submission" date="2020-03" db="EMBL/GenBank/DDBJ databases">
        <title>WGS of the type strain of Planosporangium spp.</title>
        <authorList>
            <person name="Thawai C."/>
        </authorList>
    </citation>
    <scope>NUCLEOTIDE SEQUENCE [LARGE SCALE GENOMIC DNA]</scope>
    <source>
        <strain evidence="5 6">TBRC 5610</strain>
    </source>
</reference>
<dbReference type="SMART" id="SM00091">
    <property type="entry name" value="PAS"/>
    <property type="match status" value="5"/>
</dbReference>
<sequence>MNTSLPAYFNEHSPAAVDQAVIATDSDRRVLYWNATAEELYGYTAAQAVGRPLADLIAPVHGRNSEAIVRASALTGETGTGDCEVRDKDGRIFTVHATSTPILDSSGTLVAVLSISHDVTERRLAESRGRRLAAIMENPDVAVIEVDAHGVIRAAGSAVRAIIGYEPQELIGRHLSQLAPTEFSHRLGAAIAAVLVGGSPGNLIVKNVHKDGSLVDVSLCLSPLRDEAGTIVGICGMARDITAEMRAKKDLAASERLFRARFEQTGVPQAVISGSGHLVNVNDALCRLFKRQRAELDGVPLSSFHHPNDTGAGDKHIAAMLRGEVDTASWERILAARDGSAVPVLIEAAVLKNEDGTPNGVATFLHDLRDLRAAERTLTRREALFQALILRASDIALVLDADANLTYASPAVIALLGYAPEQITGRSAWDFVHPEDLPDLRRVFDAVAATGGASDTILFRVLDANGAWRWMEHVLTNCLNDPDIAGIISNLRDVTARIEAQRELRASEARYRAIAETAQEGIWTADPGGRTIYANDKLAEILGVPLKEIYQHPVPDLLGPGNAVLVASRRRCRAERGAEEYELSYPHPDGRDRVLRFSVSPLRDDTGQAGSLAMITDVTTARHAERELQRWALHDELTGLANRALLADRLEQAVARGTRTERPVAVIIADLDQFKLINDTWGHDAGDQLLKCVGQRLVAAVRAEDTVARFGGDSFVVVGEDTDEVRARELADQLVNALADPFDLDGQRLHARMTIGIAISPPHPAADLVRFAEAAMYDAKTRGRNRVQVFDATLAEESADWLTLSNDLRDALARDELVLHYQPVIDVATGRMRGVEALTRWHHPNRGPVPPAKFVTVAEATGLAAALDRWVLNRVRHDASELRKAMSGMYVTVNISAAHLSDPEVEDAVFSTLEAGGLSVGELVLEVTESAMMDNLDQARAILERLKAHGVQSAIDDFGTGYSSLSYLNRLPASIVKIDRSFIENITEDKDALAITSSVIRLARRMRITTIAEGVETPEQLTLLRQLGCNAVQGYLFSPAVPPADLPKVVARLANWDFGAELIG</sequence>
<accession>A0ABX0YAJ6</accession>
<dbReference type="SMART" id="SM00086">
    <property type="entry name" value="PAC"/>
    <property type="match status" value="5"/>
</dbReference>
<dbReference type="PROSITE" id="PS50112">
    <property type="entry name" value="PAS"/>
    <property type="match status" value="5"/>
</dbReference>
<feature type="domain" description="PAC" evidence="2">
    <location>
        <begin position="201"/>
        <end position="253"/>
    </location>
</feature>
<dbReference type="PROSITE" id="PS50883">
    <property type="entry name" value="EAL"/>
    <property type="match status" value="1"/>
</dbReference>
<dbReference type="NCBIfam" id="TIGR00254">
    <property type="entry name" value="GGDEF"/>
    <property type="match status" value="1"/>
</dbReference>
<feature type="domain" description="PAC" evidence="2">
    <location>
        <begin position="455"/>
        <end position="506"/>
    </location>
</feature>
<feature type="domain" description="PAC" evidence="2">
    <location>
        <begin position="79"/>
        <end position="131"/>
    </location>
</feature>
<dbReference type="InterPro" id="IPR000700">
    <property type="entry name" value="PAS-assoc_C"/>
</dbReference>
<dbReference type="Pfam" id="PF08447">
    <property type="entry name" value="PAS_3"/>
    <property type="match status" value="1"/>
</dbReference>
<dbReference type="SUPFAM" id="SSF141868">
    <property type="entry name" value="EAL domain-like"/>
    <property type="match status" value="1"/>
</dbReference>
<dbReference type="InterPro" id="IPR000160">
    <property type="entry name" value="GGDEF_dom"/>
</dbReference>
<comment type="caution">
    <text evidence="5">The sequence shown here is derived from an EMBL/GenBank/DDBJ whole genome shotgun (WGS) entry which is preliminary data.</text>
</comment>
<dbReference type="PANTHER" id="PTHR44757:SF2">
    <property type="entry name" value="BIOFILM ARCHITECTURE MAINTENANCE PROTEIN MBAA"/>
    <property type="match status" value="1"/>
</dbReference>
<dbReference type="Gene3D" id="3.30.70.270">
    <property type="match status" value="1"/>
</dbReference>
<dbReference type="InterPro" id="IPR013656">
    <property type="entry name" value="PAS_4"/>
</dbReference>
<dbReference type="PROSITE" id="PS50887">
    <property type="entry name" value="GGDEF"/>
    <property type="match status" value="1"/>
</dbReference>
<dbReference type="InterPro" id="IPR029787">
    <property type="entry name" value="Nucleotide_cyclase"/>
</dbReference>
<dbReference type="Gene3D" id="3.20.20.450">
    <property type="entry name" value="EAL domain"/>
    <property type="match status" value="1"/>
</dbReference>
<dbReference type="PROSITE" id="PS50113">
    <property type="entry name" value="PAC"/>
    <property type="match status" value="5"/>
</dbReference>
<dbReference type="SUPFAM" id="SSF55785">
    <property type="entry name" value="PYP-like sensor domain (PAS domain)"/>
    <property type="match status" value="5"/>
</dbReference>
<dbReference type="CDD" id="cd01948">
    <property type="entry name" value="EAL"/>
    <property type="match status" value="1"/>
</dbReference>
<dbReference type="InterPro" id="IPR001633">
    <property type="entry name" value="EAL_dom"/>
</dbReference>
<evidence type="ECO:0000259" key="4">
    <source>
        <dbReference type="PROSITE" id="PS50887"/>
    </source>
</evidence>
<proteinExistence type="predicted"/>
<feature type="domain" description="GGDEF" evidence="4">
    <location>
        <begin position="662"/>
        <end position="792"/>
    </location>
</feature>
<dbReference type="Pfam" id="PF00563">
    <property type="entry name" value="EAL"/>
    <property type="match status" value="1"/>
</dbReference>
<gene>
    <name evidence="5" type="ORF">HC031_31820</name>
</gene>
<dbReference type="InterPro" id="IPR001610">
    <property type="entry name" value="PAC"/>
</dbReference>
<feature type="domain" description="PAS" evidence="1">
    <location>
        <begin position="16"/>
        <end position="59"/>
    </location>
</feature>
<feature type="domain" description="PAC" evidence="2">
    <location>
        <begin position="328"/>
        <end position="380"/>
    </location>
</feature>
<feature type="domain" description="PAS" evidence="1">
    <location>
        <begin position="254"/>
        <end position="324"/>
    </location>
</feature>
<feature type="domain" description="PAS" evidence="1">
    <location>
        <begin position="381"/>
        <end position="451"/>
    </location>
</feature>
<keyword evidence="6" id="KW-1185">Reference proteome</keyword>
<evidence type="ECO:0000313" key="6">
    <source>
        <dbReference type="Proteomes" id="UP000722989"/>
    </source>
</evidence>
<dbReference type="InterPro" id="IPR052155">
    <property type="entry name" value="Biofilm_reg_signaling"/>
</dbReference>
<dbReference type="InterPro" id="IPR035965">
    <property type="entry name" value="PAS-like_dom_sf"/>
</dbReference>
<dbReference type="InterPro" id="IPR000014">
    <property type="entry name" value="PAS"/>
</dbReference>
<dbReference type="NCBIfam" id="TIGR00229">
    <property type="entry name" value="sensory_box"/>
    <property type="match status" value="5"/>
</dbReference>
<organism evidence="5 6">
    <name type="scientific">Planosporangium thailandense</name>
    <dbReference type="NCBI Taxonomy" id="765197"/>
    <lineage>
        <taxon>Bacteria</taxon>
        <taxon>Bacillati</taxon>
        <taxon>Actinomycetota</taxon>
        <taxon>Actinomycetes</taxon>
        <taxon>Micromonosporales</taxon>
        <taxon>Micromonosporaceae</taxon>
        <taxon>Planosporangium</taxon>
    </lineage>
</organism>
<evidence type="ECO:0000259" key="1">
    <source>
        <dbReference type="PROSITE" id="PS50112"/>
    </source>
</evidence>
<feature type="domain" description="PAC" evidence="2">
    <location>
        <begin position="579"/>
        <end position="630"/>
    </location>
</feature>
<dbReference type="SMART" id="SM00052">
    <property type="entry name" value="EAL"/>
    <property type="match status" value="1"/>
</dbReference>
<dbReference type="InterPro" id="IPR043128">
    <property type="entry name" value="Rev_trsase/Diguanyl_cyclase"/>
</dbReference>
<evidence type="ECO:0000313" key="5">
    <source>
        <dbReference type="EMBL" id="NJC74269.1"/>
    </source>
</evidence>
<dbReference type="SMART" id="SM00267">
    <property type="entry name" value="GGDEF"/>
    <property type="match status" value="1"/>
</dbReference>
<dbReference type="RefSeq" id="WP_167929171.1">
    <property type="nucleotide sequence ID" value="NZ_JAATVY010000054.1"/>
</dbReference>
<dbReference type="Pfam" id="PF00990">
    <property type="entry name" value="GGDEF"/>
    <property type="match status" value="1"/>
</dbReference>
<dbReference type="Proteomes" id="UP000722989">
    <property type="component" value="Unassembled WGS sequence"/>
</dbReference>
<evidence type="ECO:0000259" key="3">
    <source>
        <dbReference type="PROSITE" id="PS50883"/>
    </source>
</evidence>
<feature type="domain" description="PAS" evidence="1">
    <location>
        <begin position="128"/>
        <end position="175"/>
    </location>
</feature>
<dbReference type="Gene3D" id="3.30.450.20">
    <property type="entry name" value="PAS domain"/>
    <property type="match status" value="5"/>
</dbReference>
<dbReference type="Pfam" id="PF08448">
    <property type="entry name" value="PAS_4"/>
    <property type="match status" value="4"/>
</dbReference>
<dbReference type="PANTHER" id="PTHR44757">
    <property type="entry name" value="DIGUANYLATE CYCLASE DGCP"/>
    <property type="match status" value="1"/>
</dbReference>
<dbReference type="CDD" id="cd01949">
    <property type="entry name" value="GGDEF"/>
    <property type="match status" value="1"/>
</dbReference>
<dbReference type="EMBL" id="JAATVY010000054">
    <property type="protein sequence ID" value="NJC74269.1"/>
    <property type="molecule type" value="Genomic_DNA"/>
</dbReference>
<evidence type="ECO:0000259" key="2">
    <source>
        <dbReference type="PROSITE" id="PS50113"/>
    </source>
</evidence>